<sequence length="176" mass="20685">MCKIQFYDINKKLECAFEETGIPKIDTCVLWANLSCYLLYNEKLKKIAYPLLGSLYFKDNNTEEYGFYNDENNSFHVANLYFSEGEWYLLDFSTKYLFSTKFCKIISLVDTPIKINVPELKDVDYSEINKIEKILKSISKISIETEDYCYSFCPQTIMCELSYQNDIELGLLEEKV</sequence>
<dbReference type="EMBL" id="CAKKNS010000001">
    <property type="protein sequence ID" value="CAH0415886.1"/>
    <property type="molecule type" value="Genomic_DNA"/>
</dbReference>
<accession>A0ABN8BG42</accession>
<evidence type="ECO:0000313" key="2">
    <source>
        <dbReference type="Proteomes" id="UP000789707"/>
    </source>
</evidence>
<comment type="caution">
    <text evidence="1">The sequence shown here is derived from an EMBL/GenBank/DDBJ whole genome shotgun (WGS) entry which is preliminary data.</text>
</comment>
<gene>
    <name evidence="1" type="ORF">WFA24289_00184</name>
</gene>
<organism evidence="1 2">
    <name type="scientific">Periweissella fabaria</name>
    <dbReference type="NCBI Taxonomy" id="546157"/>
    <lineage>
        <taxon>Bacteria</taxon>
        <taxon>Bacillati</taxon>
        <taxon>Bacillota</taxon>
        <taxon>Bacilli</taxon>
        <taxon>Lactobacillales</taxon>
        <taxon>Lactobacillaceae</taxon>
        <taxon>Periweissella</taxon>
    </lineage>
</organism>
<protein>
    <submittedName>
        <fullName evidence="1">Uncharacterized protein</fullName>
    </submittedName>
</protein>
<dbReference type="RefSeq" id="WP_230095964.1">
    <property type="nucleotide sequence ID" value="NZ_CAKKNS010000001.1"/>
</dbReference>
<dbReference type="Proteomes" id="UP000789707">
    <property type="component" value="Unassembled WGS sequence"/>
</dbReference>
<reference evidence="1 2" key="1">
    <citation type="submission" date="2021-11" db="EMBL/GenBank/DDBJ databases">
        <authorList>
            <person name="Depoorter E."/>
        </authorList>
    </citation>
    <scope>NUCLEOTIDE SEQUENCE [LARGE SCALE GENOMIC DNA]</scope>
    <source>
        <strain evidence="1 2">LMG 24289</strain>
    </source>
</reference>
<proteinExistence type="predicted"/>
<name>A0ABN8BG42_9LACO</name>
<keyword evidence="2" id="KW-1185">Reference proteome</keyword>
<evidence type="ECO:0000313" key="1">
    <source>
        <dbReference type="EMBL" id="CAH0415886.1"/>
    </source>
</evidence>